<evidence type="ECO:0000256" key="4">
    <source>
        <dbReference type="ARBA" id="ARBA00023136"/>
    </source>
</evidence>
<dbReference type="InterPro" id="IPR057244">
    <property type="entry name" value="GAIN_B"/>
</dbReference>
<dbReference type="InterPro" id="IPR046338">
    <property type="entry name" value="GAIN_dom_sf"/>
</dbReference>
<dbReference type="Proteomes" id="UP000515163">
    <property type="component" value="Unplaced"/>
</dbReference>
<proteinExistence type="predicted"/>
<dbReference type="GeneID" id="116289828"/>
<feature type="compositionally biased region" description="Gly residues" evidence="6">
    <location>
        <begin position="319"/>
        <end position="336"/>
    </location>
</feature>
<keyword evidence="10" id="KW-1185">Reference proteome</keyword>
<keyword evidence="3" id="KW-1133">Transmembrane helix</keyword>
<dbReference type="OrthoDB" id="1100386at2759"/>
<evidence type="ECO:0000259" key="9">
    <source>
        <dbReference type="PROSITE" id="PS50221"/>
    </source>
</evidence>
<dbReference type="AlphaFoldDB" id="A0A6P8HAI8"/>
<dbReference type="PANTHER" id="PTHR12011:SF347">
    <property type="entry name" value="FI21270P1-RELATED"/>
    <property type="match status" value="1"/>
</dbReference>
<evidence type="ECO:0000256" key="1">
    <source>
        <dbReference type="ARBA" id="ARBA00004370"/>
    </source>
</evidence>
<evidence type="ECO:0000256" key="3">
    <source>
        <dbReference type="ARBA" id="ARBA00022989"/>
    </source>
</evidence>
<dbReference type="InterPro" id="IPR016186">
    <property type="entry name" value="C-type_lectin-like/link_sf"/>
</dbReference>
<dbReference type="Pfam" id="PF00059">
    <property type="entry name" value="Lectin_C"/>
    <property type="match status" value="2"/>
</dbReference>
<evidence type="ECO:0000256" key="7">
    <source>
        <dbReference type="SAM" id="SignalP"/>
    </source>
</evidence>
<name>A0A6P8HAI8_ACTTE</name>
<keyword evidence="4" id="KW-0472">Membrane</keyword>
<keyword evidence="2" id="KW-0812">Transmembrane</keyword>
<gene>
    <name evidence="11 12" type="primary">LOC116289828</name>
</gene>
<evidence type="ECO:0000259" key="8">
    <source>
        <dbReference type="PROSITE" id="PS50041"/>
    </source>
</evidence>
<protein>
    <submittedName>
        <fullName evidence="11 12">Uncharacterized protein LOC116289828 isoform X1</fullName>
    </submittedName>
</protein>
<dbReference type="PROSITE" id="PS50041">
    <property type="entry name" value="C_TYPE_LECTIN_2"/>
    <property type="match status" value="1"/>
</dbReference>
<dbReference type="SUPFAM" id="SSF56436">
    <property type="entry name" value="C-type lectin-like"/>
    <property type="match status" value="2"/>
</dbReference>
<feature type="domain" description="GAIN-B" evidence="9">
    <location>
        <begin position="426"/>
        <end position="581"/>
    </location>
</feature>
<evidence type="ECO:0000256" key="2">
    <source>
        <dbReference type="ARBA" id="ARBA00022692"/>
    </source>
</evidence>
<dbReference type="Gene3D" id="3.10.100.10">
    <property type="entry name" value="Mannose-Binding Protein A, subunit A"/>
    <property type="match status" value="2"/>
</dbReference>
<dbReference type="SMART" id="SM00034">
    <property type="entry name" value="CLECT"/>
    <property type="match status" value="2"/>
</dbReference>
<keyword evidence="5" id="KW-1015">Disulfide bond</keyword>
<dbReference type="CDD" id="cd00037">
    <property type="entry name" value="CLECT"/>
    <property type="match status" value="2"/>
</dbReference>
<reference evidence="11 12" key="1">
    <citation type="submission" date="2025-04" db="UniProtKB">
        <authorList>
            <consortium name="RefSeq"/>
        </authorList>
    </citation>
    <scope>IDENTIFICATION</scope>
</reference>
<feature type="domain" description="C-type lectin" evidence="8">
    <location>
        <begin position="170"/>
        <end position="294"/>
    </location>
</feature>
<dbReference type="InterPro" id="IPR016187">
    <property type="entry name" value="CTDL_fold"/>
</dbReference>
<dbReference type="PROSITE" id="PS50221">
    <property type="entry name" value="GAIN_B"/>
    <property type="match status" value="1"/>
</dbReference>
<dbReference type="RefSeq" id="XP_031552615.1">
    <property type="nucleotide sequence ID" value="XM_031696755.1"/>
</dbReference>
<dbReference type="Pfam" id="PF01825">
    <property type="entry name" value="GPS"/>
    <property type="match status" value="1"/>
</dbReference>
<accession>A0A6P8HAI8</accession>
<dbReference type="SMART" id="SM00303">
    <property type="entry name" value="GPS"/>
    <property type="match status" value="1"/>
</dbReference>
<dbReference type="GO" id="GO:0005886">
    <property type="term" value="C:plasma membrane"/>
    <property type="evidence" value="ECO:0007669"/>
    <property type="project" value="TreeGrafter"/>
</dbReference>
<dbReference type="Gene3D" id="2.60.220.50">
    <property type="match status" value="1"/>
</dbReference>
<dbReference type="PANTHER" id="PTHR12011">
    <property type="entry name" value="ADHESION G-PROTEIN COUPLED RECEPTOR"/>
    <property type="match status" value="1"/>
</dbReference>
<comment type="subcellular location">
    <subcellularLocation>
        <location evidence="1">Membrane</location>
    </subcellularLocation>
</comment>
<feature type="region of interest" description="Disordered" evidence="6">
    <location>
        <begin position="311"/>
        <end position="341"/>
    </location>
</feature>
<organism evidence="10 12">
    <name type="scientific">Actinia tenebrosa</name>
    <name type="common">Australian red waratah sea anemone</name>
    <dbReference type="NCBI Taxonomy" id="6105"/>
    <lineage>
        <taxon>Eukaryota</taxon>
        <taxon>Metazoa</taxon>
        <taxon>Cnidaria</taxon>
        <taxon>Anthozoa</taxon>
        <taxon>Hexacorallia</taxon>
        <taxon>Actiniaria</taxon>
        <taxon>Actiniidae</taxon>
        <taxon>Actinia</taxon>
    </lineage>
</organism>
<keyword evidence="7" id="KW-0732">Signal</keyword>
<evidence type="ECO:0000313" key="10">
    <source>
        <dbReference type="Proteomes" id="UP000515163"/>
    </source>
</evidence>
<evidence type="ECO:0000313" key="12">
    <source>
        <dbReference type="RefSeq" id="XP_031552616.1"/>
    </source>
</evidence>
<evidence type="ECO:0000313" key="11">
    <source>
        <dbReference type="RefSeq" id="XP_031552615.1"/>
    </source>
</evidence>
<evidence type="ECO:0000256" key="5">
    <source>
        <dbReference type="ARBA" id="ARBA00023157"/>
    </source>
</evidence>
<dbReference type="RefSeq" id="XP_031552616.1">
    <property type="nucleotide sequence ID" value="XM_031696756.1"/>
</dbReference>
<dbReference type="InterPro" id="IPR001304">
    <property type="entry name" value="C-type_lectin-like"/>
</dbReference>
<evidence type="ECO:0000256" key="6">
    <source>
        <dbReference type="SAM" id="MobiDB-lite"/>
    </source>
</evidence>
<dbReference type="KEGG" id="aten:116289828"/>
<feature type="signal peptide" evidence="7">
    <location>
        <begin position="1"/>
        <end position="24"/>
    </location>
</feature>
<sequence>MDFIKLLTLLTFLLFTLFLGAVQVHENRIKIFIPLVEGRGVHSWKQANYRCSNINASLAVFLSSREAKSAVTTIKNIKKNILIAIGLKRNGKGSITWMKGQNLDNEVIRTLGWKNTLEAQISGGNCFYMNKTGSLFSTICIYTEKELTPLCETYIRRSQGTPVDRCHDQSARYVYKPVFSTHKTWENAVADCQIQGVCLARPSSPSNLKTIQLAFLENKVHGKKMYWVGIKYDAQISNFKWDNDLPVTNRQSFSQITNLSEQKSPNFDKRCLAATRATKLEAQRCGTTMKYMCQIPLKAANTNAPFSVSTNIGNNGNNGNNGNGNNGNSGNKGNGKGNKQVESFVNGMKDLKPHNKDSLKNAMNLTTTLMKNIERGTKNGNEKSNFMKGALQLEKFSIEYAKQHINKTNKDPIRRNNERFVLEMRKVFTKPQKNLKFPEDLNRGEATIIELPASLFNVIKDSGIVMVSSLFTGVSDTLPTLTEDSSKKHLLISDVISSTLDPKPEGVLPENVTIILEHTNMSQPSSYKPKCVFWKFKVDNQFNGTWSSSGCTVKESNNNRTVCSCNHMTSFALLMQVDEQKTVSCMLLF</sequence>
<feature type="chain" id="PRO_5044653016" evidence="7">
    <location>
        <begin position="25"/>
        <end position="589"/>
    </location>
</feature>
<dbReference type="InterPro" id="IPR000203">
    <property type="entry name" value="GPS"/>
</dbReference>